<proteinExistence type="inferred from homology"/>
<keyword evidence="16" id="KW-1185">Reference proteome</keyword>
<dbReference type="RefSeq" id="WP_013252783.1">
    <property type="nucleotide sequence ID" value="NC_014364.1"/>
</dbReference>
<evidence type="ECO:0000256" key="9">
    <source>
        <dbReference type="ARBA" id="ARBA00023065"/>
    </source>
</evidence>
<dbReference type="GO" id="GO:0032025">
    <property type="term" value="P:response to cobalt ion"/>
    <property type="evidence" value="ECO:0007669"/>
    <property type="project" value="TreeGrafter"/>
</dbReference>
<protein>
    <recommendedName>
        <fullName evidence="13">Nickel/cobalt efflux system</fullName>
    </recommendedName>
</protein>
<dbReference type="GO" id="GO:0010045">
    <property type="term" value="P:response to nickel cation"/>
    <property type="evidence" value="ECO:0007669"/>
    <property type="project" value="TreeGrafter"/>
</dbReference>
<keyword evidence="7 13" id="KW-0812">Transmembrane</keyword>
<dbReference type="STRING" id="573413.Spirs_0162"/>
<dbReference type="OrthoDB" id="9812956at2"/>
<evidence type="ECO:0000256" key="12">
    <source>
        <dbReference type="ARBA" id="ARBA00023285"/>
    </source>
</evidence>
<feature type="transmembrane region" description="Helical" evidence="13">
    <location>
        <begin position="82"/>
        <end position="103"/>
    </location>
</feature>
<dbReference type="eggNOG" id="COG2215">
    <property type="taxonomic scope" value="Bacteria"/>
</dbReference>
<evidence type="ECO:0000256" key="11">
    <source>
        <dbReference type="ARBA" id="ARBA00023136"/>
    </source>
</evidence>
<keyword evidence="11 13" id="KW-0472">Membrane</keyword>
<feature type="transmembrane region" description="Helical" evidence="13">
    <location>
        <begin position="231"/>
        <end position="253"/>
    </location>
</feature>
<dbReference type="EMBL" id="CP002116">
    <property type="protein sequence ID" value="ADK79319.1"/>
    <property type="molecule type" value="Genomic_DNA"/>
</dbReference>
<dbReference type="HOGENOM" id="CLU_058605_4_1_12"/>
<reference evidence="15 16" key="1">
    <citation type="journal article" date="2010" name="Stand. Genomic Sci.">
        <title>Complete genome sequence of Spirochaeta smaragdinae type strain (SEBR 4228).</title>
        <authorList>
            <person name="Mavromatis K."/>
            <person name="Yasawong M."/>
            <person name="Chertkov O."/>
            <person name="Lapidus A."/>
            <person name="Lucas S."/>
            <person name="Nolan M."/>
            <person name="Del Rio T.G."/>
            <person name="Tice H."/>
            <person name="Cheng J.F."/>
            <person name="Pitluck S."/>
            <person name="Liolios K."/>
            <person name="Ivanova N."/>
            <person name="Tapia R."/>
            <person name="Han C."/>
            <person name="Bruce D."/>
            <person name="Goodwin L."/>
            <person name="Pati A."/>
            <person name="Chen A."/>
            <person name="Palaniappan K."/>
            <person name="Land M."/>
            <person name="Hauser L."/>
            <person name="Chang Y.J."/>
            <person name="Jeffries C.D."/>
            <person name="Detter J.C."/>
            <person name="Rohde M."/>
            <person name="Brambilla E."/>
            <person name="Spring S."/>
            <person name="Goker M."/>
            <person name="Sikorski J."/>
            <person name="Woyke T."/>
            <person name="Bristow J."/>
            <person name="Eisen J.A."/>
            <person name="Markowitz V."/>
            <person name="Hugenholtz P."/>
            <person name="Klenk H.P."/>
            <person name="Kyrpides N.C."/>
        </authorList>
    </citation>
    <scope>NUCLEOTIDE SEQUENCE [LARGE SCALE GENOMIC DNA]</scope>
    <source>
        <strain evidence="16">DSM 11293 / JCM 15392 / SEBR 4228</strain>
    </source>
</reference>
<dbReference type="PANTHER" id="PTHR40659:SF1">
    <property type="entry name" value="NICKEL_COBALT EFFLUX SYSTEM RCNA"/>
    <property type="match status" value="1"/>
</dbReference>
<evidence type="ECO:0000256" key="1">
    <source>
        <dbReference type="ARBA" id="ARBA00002510"/>
    </source>
</evidence>
<evidence type="ECO:0000256" key="5">
    <source>
        <dbReference type="ARBA" id="ARBA00022475"/>
    </source>
</evidence>
<dbReference type="GO" id="GO:0015099">
    <property type="term" value="F:nickel cation transmembrane transporter activity"/>
    <property type="evidence" value="ECO:0007669"/>
    <property type="project" value="UniProtKB-UniRule"/>
</dbReference>
<dbReference type="KEGG" id="ssm:Spirs_0162"/>
<dbReference type="InterPro" id="IPR051224">
    <property type="entry name" value="NiCoT_RcnA"/>
</dbReference>
<dbReference type="Pfam" id="PF03824">
    <property type="entry name" value="NicO"/>
    <property type="match status" value="1"/>
</dbReference>
<dbReference type="InterPro" id="IPR011541">
    <property type="entry name" value="Ni/Co_transpt_high_affinity"/>
</dbReference>
<evidence type="ECO:0000256" key="14">
    <source>
        <dbReference type="SAM" id="MobiDB-lite"/>
    </source>
</evidence>
<feature type="transmembrane region" description="Helical" evidence="13">
    <location>
        <begin position="124"/>
        <end position="149"/>
    </location>
</feature>
<dbReference type="Proteomes" id="UP000002318">
    <property type="component" value="Chromosome"/>
</dbReference>
<evidence type="ECO:0000256" key="3">
    <source>
        <dbReference type="ARBA" id="ARBA00022426"/>
    </source>
</evidence>
<evidence type="ECO:0000256" key="8">
    <source>
        <dbReference type="ARBA" id="ARBA00022989"/>
    </source>
</evidence>
<feature type="transmembrane region" description="Helical" evidence="13">
    <location>
        <begin position="274"/>
        <end position="294"/>
    </location>
</feature>
<keyword evidence="3" id="KW-0171">Cobalt transport</keyword>
<comment type="subcellular location">
    <subcellularLocation>
        <location evidence="2 13">Cell membrane</location>
        <topology evidence="2 13">Multi-pass membrane protein</topology>
    </subcellularLocation>
</comment>
<evidence type="ECO:0000313" key="15">
    <source>
        <dbReference type="EMBL" id="ADK79319.1"/>
    </source>
</evidence>
<name>E1R8H5_SEDSS</name>
<feature type="region of interest" description="Disordered" evidence="14">
    <location>
        <begin position="34"/>
        <end position="53"/>
    </location>
</feature>
<comment type="function">
    <text evidence="1">Efflux system for nickel and cobalt.</text>
</comment>
<dbReference type="GO" id="GO:0046583">
    <property type="term" value="F:monoatomic cation efflux transmembrane transporter activity"/>
    <property type="evidence" value="ECO:0007669"/>
    <property type="project" value="TreeGrafter"/>
</dbReference>
<feature type="transmembrane region" description="Helical" evidence="13">
    <location>
        <begin position="200"/>
        <end position="225"/>
    </location>
</feature>
<organism evidence="15 16">
    <name type="scientific">Sediminispirochaeta smaragdinae (strain DSM 11293 / JCM 15392 / SEBR 4228)</name>
    <name type="common">Spirochaeta smaragdinae</name>
    <dbReference type="NCBI Taxonomy" id="573413"/>
    <lineage>
        <taxon>Bacteria</taxon>
        <taxon>Pseudomonadati</taxon>
        <taxon>Spirochaetota</taxon>
        <taxon>Spirochaetia</taxon>
        <taxon>Spirochaetales</taxon>
        <taxon>Spirochaetaceae</taxon>
        <taxon>Sediminispirochaeta</taxon>
    </lineage>
</organism>
<comment type="similarity">
    <text evidence="13">Belongs to the NiCoT transporter (TC 2.A.52) family.</text>
</comment>
<accession>E1R8H5</accession>
<gene>
    <name evidence="15" type="ordered locus">Spirs_0162</name>
</gene>
<feature type="transmembrane region" description="Helical" evidence="13">
    <location>
        <begin position="169"/>
        <end position="188"/>
    </location>
</feature>
<dbReference type="PANTHER" id="PTHR40659">
    <property type="entry name" value="NICKEL/COBALT EFFLUX SYSTEM RCNA"/>
    <property type="match status" value="1"/>
</dbReference>
<keyword evidence="10" id="KW-0921">Nickel transport</keyword>
<evidence type="ECO:0000256" key="10">
    <source>
        <dbReference type="ARBA" id="ARBA00023112"/>
    </source>
</evidence>
<evidence type="ECO:0000256" key="2">
    <source>
        <dbReference type="ARBA" id="ARBA00004651"/>
    </source>
</evidence>
<evidence type="ECO:0000313" key="16">
    <source>
        <dbReference type="Proteomes" id="UP000002318"/>
    </source>
</evidence>
<keyword evidence="12" id="KW-0170">Cobalt</keyword>
<dbReference type="AlphaFoldDB" id="E1R8H5"/>
<sequence length="295" mass="31359">MNTRHRYVLFPFIFIIIFVTNSWGQQVNPFTATQKAPTESKQSSQPQKAVESGTLQTLSSMQKQLNAALSDTMKQLKDHPSAPVMALTMLIAFGYGFIHALGPGHRKTILAALFASGRYRKRDALGAGMGFAFLHASSAVAIVGFLYFLSSGPISAGMDKIGLALEKGSFLLLVGIGLWIMISAIRALMAKEDKPAKKGVTVITIIGSGLIPCPGAALILSFALVYDIVPYGIVAVFCMSVGMGTALSIIAVAAKSIGASLIKLGERSKRTDRIHSALEFAGGVVITTFALFMLT</sequence>
<keyword evidence="9" id="KW-0406">Ion transport</keyword>
<evidence type="ECO:0000256" key="4">
    <source>
        <dbReference type="ARBA" id="ARBA00022448"/>
    </source>
</evidence>
<keyword evidence="5" id="KW-1003">Cell membrane</keyword>
<evidence type="ECO:0000256" key="6">
    <source>
        <dbReference type="ARBA" id="ARBA00022596"/>
    </source>
</evidence>
<evidence type="ECO:0000256" key="13">
    <source>
        <dbReference type="RuleBase" id="RU362101"/>
    </source>
</evidence>
<evidence type="ECO:0000256" key="7">
    <source>
        <dbReference type="ARBA" id="ARBA00022692"/>
    </source>
</evidence>
<dbReference type="GO" id="GO:0006824">
    <property type="term" value="P:cobalt ion transport"/>
    <property type="evidence" value="ECO:0007669"/>
    <property type="project" value="UniProtKB-KW"/>
</dbReference>
<keyword evidence="8 13" id="KW-1133">Transmembrane helix</keyword>
<keyword evidence="6" id="KW-0533">Nickel</keyword>
<dbReference type="GO" id="GO:0005886">
    <property type="term" value="C:plasma membrane"/>
    <property type="evidence" value="ECO:0007669"/>
    <property type="project" value="UniProtKB-SubCell"/>
</dbReference>
<keyword evidence="4 13" id="KW-0813">Transport</keyword>